<feature type="domain" description="Surface glycan-binding protein B xyloglucan binding" evidence="2">
    <location>
        <begin position="218"/>
        <end position="413"/>
    </location>
</feature>
<evidence type="ECO:0000259" key="2">
    <source>
        <dbReference type="Pfam" id="PF18329"/>
    </source>
</evidence>
<accession>A0A4Q6XSG0</accession>
<dbReference type="InterPro" id="IPR040475">
    <property type="entry name" value="SGBP_B_XBD"/>
</dbReference>
<evidence type="ECO:0000313" key="4">
    <source>
        <dbReference type="Proteomes" id="UP000292855"/>
    </source>
</evidence>
<dbReference type="GO" id="GO:0030247">
    <property type="term" value="F:polysaccharide binding"/>
    <property type="evidence" value="ECO:0007669"/>
    <property type="project" value="InterPro"/>
</dbReference>
<evidence type="ECO:0000256" key="1">
    <source>
        <dbReference type="SAM" id="SignalP"/>
    </source>
</evidence>
<organism evidence="3 4">
    <name type="scientific">Sphingobacterium corticibacterium</name>
    <dbReference type="NCBI Taxonomy" id="2484746"/>
    <lineage>
        <taxon>Bacteria</taxon>
        <taxon>Pseudomonadati</taxon>
        <taxon>Bacteroidota</taxon>
        <taxon>Sphingobacteriia</taxon>
        <taxon>Sphingobacteriales</taxon>
        <taxon>Sphingobacteriaceae</taxon>
        <taxon>Sphingobacterium</taxon>
    </lineage>
</organism>
<sequence>MKTIYKTMSKIGIACVVLFLLLSVNACKDDTAMFEFEDGIPTIRYVRVPDENVSDSLLTSAFLGNSIAIIGENMKSVSEIWFNDQKAVLNTSFMTDEVIIVSVPQGIPEHVTDKIYFVNSSKQDTVSHGFNVLVPPPAVVAMECEYVPEGEIAVLKGNYFLSTATQDHPVVVFSPNIEATEIVSYSLTDIQVVVPAGATEGPVSVQSRYGTARSTFHFRDTRGMITNYDADYPIVNSWGRTGRLENDPAFALSGNYLKLSGSFAEPTEWSAASENDGLSHYWGNENGHTDAIFDGNPEEMVMKFEAYVPNRWSAVGLSFIFAATGTTNGPLYEDAKPRGIWMPWRNTGAYQTDGWVTVAIPLSEFKYNGAGSSLNVLPEAFDNLNIFLANRGLVYVGTASDPVILMDNLRIVPQ</sequence>
<name>A0A4Q6XSG0_9SPHI</name>
<gene>
    <name evidence="3" type="ORF">EWE74_14995</name>
</gene>
<keyword evidence="1" id="KW-0732">Signal</keyword>
<dbReference type="OrthoDB" id="660167at2"/>
<feature type="chain" id="PRO_5020829854" description="Surface glycan-binding protein B xyloglucan binding domain-containing protein" evidence="1">
    <location>
        <begin position="29"/>
        <end position="414"/>
    </location>
</feature>
<dbReference type="Proteomes" id="UP000292855">
    <property type="component" value="Unassembled WGS sequence"/>
</dbReference>
<feature type="signal peptide" evidence="1">
    <location>
        <begin position="1"/>
        <end position="28"/>
    </location>
</feature>
<dbReference type="RefSeq" id="WP_130142319.1">
    <property type="nucleotide sequence ID" value="NZ_SGIT01000002.1"/>
</dbReference>
<reference evidence="3 4" key="1">
    <citation type="submission" date="2019-02" db="EMBL/GenBank/DDBJ databases">
        <authorList>
            <person name="Li Y."/>
        </authorList>
    </citation>
    <scope>NUCLEOTIDE SEQUENCE [LARGE SCALE GENOMIC DNA]</scope>
    <source>
        <strain evidence="3 4">30C10-4-7</strain>
    </source>
</reference>
<keyword evidence="4" id="KW-1185">Reference proteome</keyword>
<protein>
    <recommendedName>
        <fullName evidence="2">Surface glycan-binding protein B xyloglucan binding domain-containing protein</fullName>
    </recommendedName>
</protein>
<dbReference type="AlphaFoldDB" id="A0A4Q6XSG0"/>
<proteinExistence type="predicted"/>
<comment type="caution">
    <text evidence="3">The sequence shown here is derived from an EMBL/GenBank/DDBJ whole genome shotgun (WGS) entry which is preliminary data.</text>
</comment>
<dbReference type="InterPro" id="IPR013783">
    <property type="entry name" value="Ig-like_fold"/>
</dbReference>
<dbReference type="Gene3D" id="2.60.40.10">
    <property type="entry name" value="Immunoglobulins"/>
    <property type="match status" value="2"/>
</dbReference>
<dbReference type="Pfam" id="PF18329">
    <property type="entry name" value="SGBP_B_XBD"/>
    <property type="match status" value="1"/>
</dbReference>
<evidence type="ECO:0000313" key="3">
    <source>
        <dbReference type="EMBL" id="RZF60404.1"/>
    </source>
</evidence>
<dbReference type="EMBL" id="SGIT01000002">
    <property type="protein sequence ID" value="RZF60404.1"/>
    <property type="molecule type" value="Genomic_DNA"/>
</dbReference>